<dbReference type="InterPro" id="IPR013538">
    <property type="entry name" value="ASHA1/2-like_C"/>
</dbReference>
<comment type="similarity">
    <text evidence="1">Belongs to the AHA1 family.</text>
</comment>
<dbReference type="Proteomes" id="UP001500831">
    <property type="component" value="Unassembled WGS sequence"/>
</dbReference>
<evidence type="ECO:0000313" key="3">
    <source>
        <dbReference type="EMBL" id="GAA2852997.1"/>
    </source>
</evidence>
<evidence type="ECO:0000313" key="4">
    <source>
        <dbReference type="Proteomes" id="UP001500831"/>
    </source>
</evidence>
<evidence type="ECO:0000259" key="2">
    <source>
        <dbReference type="Pfam" id="PF08327"/>
    </source>
</evidence>
<organism evidence="3 4">
    <name type="scientific">Streptosporangium fragile</name>
    <dbReference type="NCBI Taxonomy" id="46186"/>
    <lineage>
        <taxon>Bacteria</taxon>
        <taxon>Bacillati</taxon>
        <taxon>Actinomycetota</taxon>
        <taxon>Actinomycetes</taxon>
        <taxon>Streptosporangiales</taxon>
        <taxon>Streptosporangiaceae</taxon>
        <taxon>Streptosporangium</taxon>
    </lineage>
</organism>
<sequence>MIDIIGEINAVHRETGRRRIPAGEGRTVLVRRSYDAPVEDVWDALTDPDRIGRWFLPVTGDLRPGGNYQLKGNAGGEILRCEPPRLLKVTWVYGEDPAEADIGEVEVRLSSGPGGETVFELEHAAVVPDERWAEYGPGATGVGWDLALLGLGLYLRNGESIEDPDAWDRSPEGTRFMTASSDAWGAALVASGATPEEAAKAAGNTTRFYVPASDGDADA</sequence>
<dbReference type="InterPro" id="IPR023393">
    <property type="entry name" value="START-like_dom_sf"/>
</dbReference>
<dbReference type="Gene3D" id="3.30.530.20">
    <property type="match status" value="1"/>
</dbReference>
<dbReference type="Pfam" id="PF08327">
    <property type="entry name" value="AHSA1"/>
    <property type="match status" value="1"/>
</dbReference>
<reference evidence="3 4" key="1">
    <citation type="journal article" date="2019" name="Int. J. Syst. Evol. Microbiol.">
        <title>The Global Catalogue of Microorganisms (GCM) 10K type strain sequencing project: providing services to taxonomists for standard genome sequencing and annotation.</title>
        <authorList>
            <consortium name="The Broad Institute Genomics Platform"/>
            <consortium name="The Broad Institute Genome Sequencing Center for Infectious Disease"/>
            <person name="Wu L."/>
            <person name="Ma J."/>
        </authorList>
    </citation>
    <scope>NUCLEOTIDE SEQUENCE [LARGE SCALE GENOMIC DNA]</scope>
    <source>
        <strain evidence="3 4">JCM 6242</strain>
    </source>
</reference>
<gene>
    <name evidence="3" type="ORF">GCM10010517_10770</name>
</gene>
<proteinExistence type="inferred from homology"/>
<comment type="caution">
    <text evidence="3">The sequence shown here is derived from an EMBL/GenBank/DDBJ whole genome shotgun (WGS) entry which is preliminary data.</text>
</comment>
<accession>A0ABN3VS43</accession>
<dbReference type="EMBL" id="BAAAVI010000005">
    <property type="protein sequence ID" value="GAA2852997.1"/>
    <property type="molecule type" value="Genomic_DNA"/>
</dbReference>
<name>A0ABN3VS43_9ACTN</name>
<dbReference type="CDD" id="cd08899">
    <property type="entry name" value="SRPBCC_CalC_Aha1-like_6"/>
    <property type="match status" value="1"/>
</dbReference>
<dbReference type="SUPFAM" id="SSF55961">
    <property type="entry name" value="Bet v1-like"/>
    <property type="match status" value="1"/>
</dbReference>
<feature type="domain" description="Activator of Hsp90 ATPase homologue 1/2-like C-terminal" evidence="2">
    <location>
        <begin position="35"/>
        <end position="151"/>
    </location>
</feature>
<dbReference type="RefSeq" id="WP_344968415.1">
    <property type="nucleotide sequence ID" value="NZ_BAAAVI010000005.1"/>
</dbReference>
<protein>
    <submittedName>
        <fullName evidence="3">SRPBCC family protein</fullName>
    </submittedName>
</protein>
<evidence type="ECO:0000256" key="1">
    <source>
        <dbReference type="ARBA" id="ARBA00006817"/>
    </source>
</evidence>
<keyword evidence="4" id="KW-1185">Reference proteome</keyword>